<evidence type="ECO:0000259" key="2">
    <source>
        <dbReference type="PROSITE" id="PS00662"/>
    </source>
</evidence>
<name>A0A1H0R798_9ACTN</name>
<accession>A0A1H0R798</accession>
<evidence type="ECO:0000313" key="3">
    <source>
        <dbReference type="EMBL" id="SDP25310.1"/>
    </source>
</evidence>
<gene>
    <name evidence="3" type="ORF">SAMN04515671_3427</name>
</gene>
<evidence type="ECO:0000256" key="1">
    <source>
        <dbReference type="ARBA" id="ARBA00006611"/>
    </source>
</evidence>
<feature type="domain" description="Bacterial type II secretion system protein E" evidence="2">
    <location>
        <begin position="210"/>
        <end position="224"/>
    </location>
</feature>
<dbReference type="InterPro" id="IPR006321">
    <property type="entry name" value="PilT/PilU"/>
</dbReference>
<dbReference type="AlphaFoldDB" id="A0A1H0R798"/>
<dbReference type="GO" id="GO:0005524">
    <property type="term" value="F:ATP binding"/>
    <property type="evidence" value="ECO:0007669"/>
    <property type="project" value="InterPro"/>
</dbReference>
<dbReference type="PANTHER" id="PTHR30486:SF16">
    <property type="entry name" value="TWITCHING MOTILITY PROTEIN PILT"/>
    <property type="match status" value="1"/>
</dbReference>
<dbReference type="Gene3D" id="3.30.450.90">
    <property type="match status" value="1"/>
</dbReference>
<comment type="similarity">
    <text evidence="1">Belongs to the GSP E family.</text>
</comment>
<sequence>MTEPDTAGPAAPSPARAMVDALIEALWSAKGTDLLLTVGASPQLRVHGALHPVHGSAVLTDEDTRSLLAAILSDEQLDHYVPGAEFDFSFSWRDLGRIRGNAFQQQGHTAIALRLIPQAVPTMAQLGLPSVLNEFTRRHQGLVLITGPTGSGKSTTLAAMIHQINTDRACHIITIEDPIEYVHHHRRSIVSQREVGTDTASFPDALRSALREDPDVLLVGEMRDLESIRFALTIAETGHLVFATLHTNDTAQALARIVDVFPGEQQSQIRVQLAAALSGIVYQRLLPRVDGGMIAAYEVLVANPAVRNLIKDGKSHQLRNCLVTGQKEGMITFEQSLSGLVQSGLVSYAEAVARSLYPKDVEAPRPAYVQGSVLSA</sequence>
<dbReference type="NCBIfam" id="TIGR01420">
    <property type="entry name" value="pilT_fam"/>
    <property type="match status" value="1"/>
</dbReference>
<dbReference type="GO" id="GO:0016887">
    <property type="term" value="F:ATP hydrolysis activity"/>
    <property type="evidence" value="ECO:0007669"/>
    <property type="project" value="InterPro"/>
</dbReference>
<dbReference type="InterPro" id="IPR003593">
    <property type="entry name" value="AAA+_ATPase"/>
</dbReference>
<dbReference type="PANTHER" id="PTHR30486">
    <property type="entry name" value="TWITCHING MOTILITY PROTEIN PILT"/>
    <property type="match status" value="1"/>
</dbReference>
<dbReference type="STRING" id="1090615.SAMN04515671_3427"/>
<dbReference type="Proteomes" id="UP000198741">
    <property type="component" value="Chromosome I"/>
</dbReference>
<keyword evidence="4" id="KW-1185">Reference proteome</keyword>
<dbReference type="PROSITE" id="PS00662">
    <property type="entry name" value="T2SP_E"/>
    <property type="match status" value="1"/>
</dbReference>
<dbReference type="RefSeq" id="WP_197676227.1">
    <property type="nucleotide sequence ID" value="NZ_LT629710.1"/>
</dbReference>
<protein>
    <submittedName>
        <fullName evidence="3">Twitching motility protein PilT</fullName>
    </submittedName>
</protein>
<dbReference type="SUPFAM" id="SSF52540">
    <property type="entry name" value="P-loop containing nucleoside triphosphate hydrolases"/>
    <property type="match status" value="1"/>
</dbReference>
<dbReference type="InterPro" id="IPR001482">
    <property type="entry name" value="T2SS/T4SS_dom"/>
</dbReference>
<organism evidence="3 4">
    <name type="scientific">Nakamurella panacisegetis</name>
    <dbReference type="NCBI Taxonomy" id="1090615"/>
    <lineage>
        <taxon>Bacteria</taxon>
        <taxon>Bacillati</taxon>
        <taxon>Actinomycetota</taxon>
        <taxon>Actinomycetes</taxon>
        <taxon>Nakamurellales</taxon>
        <taxon>Nakamurellaceae</taxon>
        <taxon>Nakamurella</taxon>
    </lineage>
</organism>
<evidence type="ECO:0000313" key="4">
    <source>
        <dbReference type="Proteomes" id="UP000198741"/>
    </source>
</evidence>
<dbReference type="InterPro" id="IPR027417">
    <property type="entry name" value="P-loop_NTPase"/>
</dbReference>
<reference evidence="3 4" key="1">
    <citation type="submission" date="2016-10" db="EMBL/GenBank/DDBJ databases">
        <authorList>
            <person name="de Groot N.N."/>
        </authorList>
    </citation>
    <scope>NUCLEOTIDE SEQUENCE [LARGE SCALE GENOMIC DNA]</scope>
    <source>
        <strain evidence="4">P4-7,KCTC 19426,CECT 7604</strain>
    </source>
</reference>
<dbReference type="Gene3D" id="3.40.50.300">
    <property type="entry name" value="P-loop containing nucleotide triphosphate hydrolases"/>
    <property type="match status" value="1"/>
</dbReference>
<dbReference type="SMART" id="SM00382">
    <property type="entry name" value="AAA"/>
    <property type="match status" value="1"/>
</dbReference>
<dbReference type="CDD" id="cd01131">
    <property type="entry name" value="PilT"/>
    <property type="match status" value="1"/>
</dbReference>
<dbReference type="InterPro" id="IPR050921">
    <property type="entry name" value="T4SS_GSP_E_ATPase"/>
</dbReference>
<proteinExistence type="inferred from homology"/>
<dbReference type="EMBL" id="LT629710">
    <property type="protein sequence ID" value="SDP25310.1"/>
    <property type="molecule type" value="Genomic_DNA"/>
</dbReference>
<dbReference type="Pfam" id="PF00437">
    <property type="entry name" value="T2SSE"/>
    <property type="match status" value="1"/>
</dbReference>